<protein>
    <submittedName>
        <fullName evidence="3">DUF4126 domain-containing protein</fullName>
    </submittedName>
</protein>
<proteinExistence type="predicted"/>
<evidence type="ECO:0000256" key="1">
    <source>
        <dbReference type="SAM" id="Phobius"/>
    </source>
</evidence>
<gene>
    <name evidence="3" type="ORF">H1S06_01395</name>
</gene>
<name>A0A7W1WVQ8_9GAMM</name>
<feature type="transmembrane region" description="Helical" evidence="1">
    <location>
        <begin position="164"/>
        <end position="181"/>
    </location>
</feature>
<feature type="transmembrane region" description="Helical" evidence="1">
    <location>
        <begin position="12"/>
        <end position="35"/>
    </location>
</feature>
<sequence length="226" mass="24005">MGQLDQISSMIALSMGVAWASGINLYATILMLGVLSNMGHLALPPGLEIVSDPLVLLVAGFMYCVEFFADKTPGVDTGWDGLHTFIRIPAGAALAAGAVGDLNPAVELAAALAGASMAAGSHALKSGTRVLINTSPEPLTNWTASFSEDLLVIGGLWAALNHPLWFLGCLIAFIVLLIWLLPRLWRAIRRVFTAVARFFRGRSGSREQDDLAKTAARASGRQLPPR</sequence>
<accession>A0A7W1WVQ8</accession>
<organism evidence="3 4">
    <name type="scientific">Marinobacterium marinum</name>
    <dbReference type="NCBI Taxonomy" id="2756129"/>
    <lineage>
        <taxon>Bacteria</taxon>
        <taxon>Pseudomonadati</taxon>
        <taxon>Pseudomonadota</taxon>
        <taxon>Gammaproteobacteria</taxon>
        <taxon>Oceanospirillales</taxon>
        <taxon>Oceanospirillaceae</taxon>
        <taxon>Marinobacterium</taxon>
    </lineage>
</organism>
<keyword evidence="1" id="KW-0472">Membrane</keyword>
<evidence type="ECO:0000313" key="4">
    <source>
        <dbReference type="Proteomes" id="UP000538931"/>
    </source>
</evidence>
<reference evidence="3 4" key="1">
    <citation type="submission" date="2020-07" db="EMBL/GenBank/DDBJ databases">
        <title>Bacterium isolated from marien macroalgae.</title>
        <authorList>
            <person name="Zhu K."/>
            <person name="Lu D."/>
            <person name="Du Z."/>
        </authorList>
    </citation>
    <scope>NUCLEOTIDE SEQUENCE [LARGE SCALE GENOMIC DNA]</scope>
    <source>
        <strain evidence="3 4">3-1745</strain>
    </source>
</reference>
<dbReference type="InterPro" id="IPR025196">
    <property type="entry name" value="DUF4126"/>
</dbReference>
<dbReference type="EMBL" id="JACEMT010000031">
    <property type="protein sequence ID" value="MBA4501023.1"/>
    <property type="molecule type" value="Genomic_DNA"/>
</dbReference>
<evidence type="ECO:0000313" key="3">
    <source>
        <dbReference type="EMBL" id="MBA4501023.1"/>
    </source>
</evidence>
<dbReference type="AlphaFoldDB" id="A0A7W1WVQ8"/>
<keyword evidence="1" id="KW-0812">Transmembrane</keyword>
<dbReference type="Proteomes" id="UP000538931">
    <property type="component" value="Unassembled WGS sequence"/>
</dbReference>
<evidence type="ECO:0000259" key="2">
    <source>
        <dbReference type="Pfam" id="PF13548"/>
    </source>
</evidence>
<keyword evidence="1" id="KW-1133">Transmembrane helix</keyword>
<dbReference type="RefSeq" id="WP_181736487.1">
    <property type="nucleotide sequence ID" value="NZ_JACEMT010000031.1"/>
</dbReference>
<dbReference type="Pfam" id="PF13548">
    <property type="entry name" value="DUF4126"/>
    <property type="match status" value="1"/>
</dbReference>
<keyword evidence="4" id="KW-1185">Reference proteome</keyword>
<feature type="domain" description="DUF4126" evidence="2">
    <location>
        <begin position="11"/>
        <end position="182"/>
    </location>
</feature>
<comment type="caution">
    <text evidence="3">The sequence shown here is derived from an EMBL/GenBank/DDBJ whole genome shotgun (WGS) entry which is preliminary data.</text>
</comment>